<feature type="signal peptide" evidence="1">
    <location>
        <begin position="1"/>
        <end position="25"/>
    </location>
</feature>
<evidence type="ECO:0000256" key="1">
    <source>
        <dbReference type="SAM" id="SignalP"/>
    </source>
</evidence>
<keyword evidence="1" id="KW-0732">Signal</keyword>
<comment type="caution">
    <text evidence="2">The sequence shown here is derived from an EMBL/GenBank/DDBJ whole genome shotgun (WGS) entry which is preliminary data.</text>
</comment>
<protein>
    <recommendedName>
        <fullName evidence="4">PKD domain-containing protein</fullName>
    </recommendedName>
</protein>
<name>A0A421BC48_9PSEU</name>
<dbReference type="Proteomes" id="UP000282454">
    <property type="component" value="Unassembled WGS sequence"/>
</dbReference>
<keyword evidence="3" id="KW-1185">Reference proteome</keyword>
<evidence type="ECO:0000313" key="3">
    <source>
        <dbReference type="Proteomes" id="UP000282454"/>
    </source>
</evidence>
<evidence type="ECO:0000313" key="2">
    <source>
        <dbReference type="EMBL" id="RLK61911.1"/>
    </source>
</evidence>
<gene>
    <name evidence="2" type="ORF">CLV68_2456</name>
</gene>
<reference evidence="2 3" key="1">
    <citation type="submission" date="2018-10" db="EMBL/GenBank/DDBJ databases">
        <title>Genomic Encyclopedia of Archaeal and Bacterial Type Strains, Phase II (KMG-II): from individual species to whole genera.</title>
        <authorList>
            <person name="Goeker M."/>
        </authorList>
    </citation>
    <scope>NUCLEOTIDE SEQUENCE [LARGE SCALE GENOMIC DNA]</scope>
    <source>
        <strain evidence="2 3">DSM 45657</strain>
    </source>
</reference>
<sequence>MLRLTISAAGLAMAAVVAFAPAATADDGWGGADCGQVPVAGCDVSAGGGGGHNGGAVHLPGTGGDDDSAVGPDYSGCRWDKVDDYSEPGQPTTGGGWYLLTCLPDFQDGPFWVADAAPAPVSPRVLAETARNRLSLPRPSILASPAQNQLVNLPTWLWVDRGAWVPVSVTASVPGVSVTATARPTAVTWSMGDGTTVTCNGPGDPLLGGDPRAASPTCGHTFRRASERYPVTATIHWSVSWAGAGTGGTFPELTTSTTTAFRVVEIQALGAR</sequence>
<evidence type="ECO:0008006" key="4">
    <source>
        <dbReference type="Google" id="ProtNLM"/>
    </source>
</evidence>
<proteinExistence type="predicted"/>
<dbReference type="AlphaFoldDB" id="A0A421BC48"/>
<dbReference type="EMBL" id="RCDD01000001">
    <property type="protein sequence ID" value="RLK61911.1"/>
    <property type="molecule type" value="Genomic_DNA"/>
</dbReference>
<accession>A0A421BC48</accession>
<feature type="chain" id="PRO_5019007797" description="PKD domain-containing protein" evidence="1">
    <location>
        <begin position="26"/>
        <end position="272"/>
    </location>
</feature>
<organism evidence="2 3">
    <name type="scientific">Actinokineospora cianjurensis</name>
    <dbReference type="NCBI Taxonomy" id="585224"/>
    <lineage>
        <taxon>Bacteria</taxon>
        <taxon>Bacillati</taxon>
        <taxon>Actinomycetota</taxon>
        <taxon>Actinomycetes</taxon>
        <taxon>Pseudonocardiales</taxon>
        <taxon>Pseudonocardiaceae</taxon>
        <taxon>Actinokineospora</taxon>
    </lineage>
</organism>